<name>A0A8X6H5R0_TRICU</name>
<gene>
    <name evidence="2" type="ORF">TNCT_208001</name>
</gene>
<feature type="compositionally biased region" description="Basic and acidic residues" evidence="1">
    <location>
        <begin position="77"/>
        <end position="92"/>
    </location>
</feature>
<dbReference type="AlphaFoldDB" id="A0A8X6H5R0"/>
<dbReference type="Proteomes" id="UP000887116">
    <property type="component" value="Unassembled WGS sequence"/>
</dbReference>
<evidence type="ECO:0000256" key="1">
    <source>
        <dbReference type="SAM" id="MobiDB-lite"/>
    </source>
</evidence>
<keyword evidence="3" id="KW-1185">Reference proteome</keyword>
<evidence type="ECO:0000313" key="3">
    <source>
        <dbReference type="Proteomes" id="UP000887116"/>
    </source>
</evidence>
<organism evidence="2 3">
    <name type="scientific">Trichonephila clavata</name>
    <name type="common">Joro spider</name>
    <name type="synonym">Nephila clavata</name>
    <dbReference type="NCBI Taxonomy" id="2740835"/>
    <lineage>
        <taxon>Eukaryota</taxon>
        <taxon>Metazoa</taxon>
        <taxon>Ecdysozoa</taxon>
        <taxon>Arthropoda</taxon>
        <taxon>Chelicerata</taxon>
        <taxon>Arachnida</taxon>
        <taxon>Araneae</taxon>
        <taxon>Araneomorphae</taxon>
        <taxon>Entelegynae</taxon>
        <taxon>Araneoidea</taxon>
        <taxon>Nephilidae</taxon>
        <taxon>Trichonephila</taxon>
    </lineage>
</organism>
<feature type="compositionally biased region" description="Polar residues" evidence="1">
    <location>
        <begin position="60"/>
        <end position="75"/>
    </location>
</feature>
<comment type="caution">
    <text evidence="2">The sequence shown here is derived from an EMBL/GenBank/DDBJ whole genome shotgun (WGS) entry which is preliminary data.</text>
</comment>
<dbReference type="EMBL" id="BMAO01024649">
    <property type="protein sequence ID" value="GFQ96718.1"/>
    <property type="molecule type" value="Genomic_DNA"/>
</dbReference>
<accession>A0A8X6H5R0</accession>
<proteinExistence type="predicted"/>
<feature type="region of interest" description="Disordered" evidence="1">
    <location>
        <begin position="58"/>
        <end position="92"/>
    </location>
</feature>
<evidence type="ECO:0000313" key="2">
    <source>
        <dbReference type="EMBL" id="GFQ96718.1"/>
    </source>
</evidence>
<reference evidence="2" key="1">
    <citation type="submission" date="2020-07" db="EMBL/GenBank/DDBJ databases">
        <title>Multicomponent nature underlies the extraordinary mechanical properties of spider dragline silk.</title>
        <authorList>
            <person name="Kono N."/>
            <person name="Nakamura H."/>
            <person name="Mori M."/>
            <person name="Yoshida Y."/>
            <person name="Ohtoshi R."/>
            <person name="Malay A.D."/>
            <person name="Moran D.A.P."/>
            <person name="Tomita M."/>
            <person name="Numata K."/>
            <person name="Arakawa K."/>
        </authorList>
    </citation>
    <scope>NUCLEOTIDE SEQUENCE</scope>
</reference>
<sequence length="112" mass="12455">MPSNSFNPYIFHSFHFPFLPFSPSSLTTYQVLLLISQSGNFSKIRLCSDADLGVLKSQKDSSGNTISPRTLSWTPGTRREKEQSEASVDNGRRKCDNVCQNVTLPPSETIAK</sequence>
<protein>
    <submittedName>
        <fullName evidence="2">Uncharacterized protein</fullName>
    </submittedName>
</protein>